<reference evidence="1 2" key="1">
    <citation type="submission" date="2019-04" db="EMBL/GenBank/DDBJ databases">
        <title>High contiguity whole genome sequence and gene annotation resource for two Venturia nashicola isolates.</title>
        <authorList>
            <person name="Prokchorchik M."/>
            <person name="Won K."/>
            <person name="Lee Y."/>
            <person name="Choi E.D."/>
            <person name="Segonzac C."/>
            <person name="Sohn K.H."/>
        </authorList>
    </citation>
    <scope>NUCLEOTIDE SEQUENCE [LARGE SCALE GENOMIC DNA]</scope>
    <source>
        <strain evidence="1 2">PRI2</strain>
    </source>
</reference>
<evidence type="ECO:0000313" key="2">
    <source>
        <dbReference type="Proteomes" id="UP000298493"/>
    </source>
</evidence>
<evidence type="ECO:0000313" key="1">
    <source>
        <dbReference type="EMBL" id="TID18867.1"/>
    </source>
</evidence>
<keyword evidence="2" id="KW-1185">Reference proteome</keyword>
<dbReference type="AlphaFoldDB" id="A0A4Z1NW63"/>
<protein>
    <submittedName>
        <fullName evidence="1">Uncharacterized protein</fullName>
    </submittedName>
</protein>
<dbReference type="STRING" id="86259.A0A4Z1NW63"/>
<gene>
    <name evidence="1" type="ORF">E6O75_ATG05988</name>
</gene>
<dbReference type="Proteomes" id="UP000298493">
    <property type="component" value="Unassembled WGS sequence"/>
</dbReference>
<accession>A0A4Z1NW63</accession>
<comment type="caution">
    <text evidence="1">The sequence shown here is derived from an EMBL/GenBank/DDBJ whole genome shotgun (WGS) entry which is preliminary data.</text>
</comment>
<sequence length="331" mass="37981">MPSFIDIPQELRDRIIEIAIDTQTIGPKDVETAGDYNELNDIKYRSWIKGQHVMYPSTQCASACQSLMLVNKSLNLQTRAVLDRLNPAFELDVMLVQEYQLWATWTSYVPVFVPNVDKVQVSFRILPTTQHGPGGYTDIQPDNGVPLDLFRQLYALFERSLRCGPTTAPIREEKGFRAIQTLVLDVITPTGITDEQYNLRMPRRYGSSPLENEEEGKILHVQHPKNWLRFIRTGMDILLEMYHDVMPTNCILYERLGKIQFSLDGEVKRTIDLAEALSTMEYSTQADDRYPKSRERWCKTLSDVYKKRKAAGLPCIPIVELAKKDEDVSMG</sequence>
<dbReference type="EMBL" id="SNSC02000013">
    <property type="protein sequence ID" value="TID18867.1"/>
    <property type="molecule type" value="Genomic_DNA"/>
</dbReference>
<name>A0A4Z1NW63_9PEZI</name>
<organism evidence="1 2">
    <name type="scientific">Venturia nashicola</name>
    <dbReference type="NCBI Taxonomy" id="86259"/>
    <lineage>
        <taxon>Eukaryota</taxon>
        <taxon>Fungi</taxon>
        <taxon>Dikarya</taxon>
        <taxon>Ascomycota</taxon>
        <taxon>Pezizomycotina</taxon>
        <taxon>Dothideomycetes</taxon>
        <taxon>Pleosporomycetidae</taxon>
        <taxon>Venturiales</taxon>
        <taxon>Venturiaceae</taxon>
        <taxon>Venturia</taxon>
    </lineage>
</organism>
<proteinExistence type="predicted"/>